<dbReference type="GO" id="GO:0004497">
    <property type="term" value="F:monooxygenase activity"/>
    <property type="evidence" value="ECO:0007669"/>
    <property type="project" value="InterPro"/>
</dbReference>
<dbReference type="Gene3D" id="1.10.630.10">
    <property type="entry name" value="Cytochrome P450"/>
    <property type="match status" value="1"/>
</dbReference>
<accession>A0A0F4YS58</accession>
<evidence type="ECO:0000313" key="2">
    <source>
        <dbReference type="EMBL" id="KKA21089.1"/>
    </source>
</evidence>
<dbReference type="Proteomes" id="UP000053958">
    <property type="component" value="Unassembled WGS sequence"/>
</dbReference>
<dbReference type="OrthoDB" id="1470350at2759"/>
<evidence type="ECO:0008006" key="4">
    <source>
        <dbReference type="Google" id="ProtNLM"/>
    </source>
</evidence>
<keyword evidence="1" id="KW-0479">Metal-binding</keyword>
<dbReference type="PRINTS" id="PR00385">
    <property type="entry name" value="P450"/>
</dbReference>
<name>A0A0F4YS58_RASE3</name>
<dbReference type="AlphaFoldDB" id="A0A0F4YS58"/>
<keyword evidence="1" id="KW-0349">Heme</keyword>
<protein>
    <recommendedName>
        <fullName evidence="4">Cytochrome P450</fullName>
    </recommendedName>
</protein>
<comment type="caution">
    <text evidence="2">The sequence shown here is derived from an EMBL/GenBank/DDBJ whole genome shotgun (WGS) entry which is preliminary data.</text>
</comment>
<reference evidence="2 3" key="1">
    <citation type="submission" date="2015-04" db="EMBL/GenBank/DDBJ databases">
        <authorList>
            <person name="Heijne W.H."/>
            <person name="Fedorova N.D."/>
            <person name="Nierman W.C."/>
            <person name="Vollebregt A.W."/>
            <person name="Zhao Z."/>
            <person name="Wu L."/>
            <person name="Kumar M."/>
            <person name="Stam H."/>
            <person name="van den Berg M.A."/>
            <person name="Pel H.J."/>
        </authorList>
    </citation>
    <scope>NUCLEOTIDE SEQUENCE [LARGE SCALE GENOMIC DNA]</scope>
    <source>
        <strain evidence="2 3">CBS 393.64</strain>
    </source>
</reference>
<dbReference type="GeneID" id="25317229"/>
<feature type="binding site" description="axial binding residue" evidence="1">
    <location>
        <position position="488"/>
    </location>
    <ligand>
        <name>heme</name>
        <dbReference type="ChEBI" id="CHEBI:30413"/>
    </ligand>
    <ligandPart>
        <name>Fe</name>
        <dbReference type="ChEBI" id="CHEBI:18248"/>
    </ligandPart>
</feature>
<organism evidence="2 3">
    <name type="scientific">Rasamsonia emersonii (strain ATCC 16479 / CBS 393.64 / IMI 116815)</name>
    <dbReference type="NCBI Taxonomy" id="1408163"/>
    <lineage>
        <taxon>Eukaryota</taxon>
        <taxon>Fungi</taxon>
        <taxon>Dikarya</taxon>
        <taxon>Ascomycota</taxon>
        <taxon>Pezizomycotina</taxon>
        <taxon>Eurotiomycetes</taxon>
        <taxon>Eurotiomycetidae</taxon>
        <taxon>Eurotiales</taxon>
        <taxon>Trichocomaceae</taxon>
        <taxon>Rasamsonia</taxon>
    </lineage>
</organism>
<evidence type="ECO:0000313" key="3">
    <source>
        <dbReference type="Proteomes" id="UP000053958"/>
    </source>
</evidence>
<dbReference type="InterPro" id="IPR036396">
    <property type="entry name" value="Cyt_P450_sf"/>
</dbReference>
<comment type="cofactor">
    <cofactor evidence="1">
        <name>heme</name>
        <dbReference type="ChEBI" id="CHEBI:30413"/>
    </cofactor>
</comment>
<dbReference type="RefSeq" id="XP_013327701.1">
    <property type="nucleotide sequence ID" value="XM_013472247.1"/>
</dbReference>
<keyword evidence="1" id="KW-0408">Iron</keyword>
<dbReference type="GO" id="GO:0005506">
    <property type="term" value="F:iron ion binding"/>
    <property type="evidence" value="ECO:0007669"/>
    <property type="project" value="InterPro"/>
</dbReference>
<dbReference type="GO" id="GO:0016705">
    <property type="term" value="F:oxidoreductase activity, acting on paired donors, with incorporation or reduction of molecular oxygen"/>
    <property type="evidence" value="ECO:0007669"/>
    <property type="project" value="InterPro"/>
</dbReference>
<dbReference type="GO" id="GO:0020037">
    <property type="term" value="F:heme binding"/>
    <property type="evidence" value="ECO:0007669"/>
    <property type="project" value="InterPro"/>
</dbReference>
<gene>
    <name evidence="2" type="ORF">T310_4882</name>
</gene>
<dbReference type="CDD" id="cd11069">
    <property type="entry name" value="CYP_FUM15-like"/>
    <property type="match status" value="1"/>
</dbReference>
<sequence length="544" mass="61223">MAPPWSLIAVSAAVLVVSLKPEYSIRQSYFCTAVSFVAVTVFCQFVYRSILYPDFLSPLRHIPTPKDRSWFKGNSRSIFLEVPADHARRWTKEIPNNGLIRYYMAGNVERVMVIGPKALSEVLVSKVYDFPKSESLRIKLLRFTGNGLLLAEGDEHKAQRKGLMPSFAYRHIKDLYPTFWTKSVEMVDTIEKQLSSSSSKDNVIQVSNWAGRVTLDIIGLAGMGRDFGTIQDPDNTFRQQYEKLRFVPTTFAKWLVLISTLTVGFKRLFQLPTKWNRASIEAAEYIREVAREIVQEKKEKLKRGDLQGVDIASIALTSGVFSDENLVDQMITFLVAGHETIATSLQWAVYALCNHPEIQARLREEIRSHLPATIRSKDDGKKPQPATAAQVDSLPYLNAFCNEVLRFYPPVRSTGREARKDTSILGHYIPKGTLLLLVPGATNLDTELWGPDAEEFNPDRWIGEGRAKSGGANTNYAFLTFLHGPRSCIGQSFAKSELACLVAVLVGRFRMELQDPMKKLETTNSVTTAPKDGVMARFTRLEGW</sequence>
<dbReference type="PANTHER" id="PTHR24305">
    <property type="entry name" value="CYTOCHROME P450"/>
    <property type="match status" value="1"/>
</dbReference>
<dbReference type="STRING" id="1408163.A0A0F4YS58"/>
<dbReference type="InterPro" id="IPR001128">
    <property type="entry name" value="Cyt_P450"/>
</dbReference>
<dbReference type="InterPro" id="IPR050121">
    <property type="entry name" value="Cytochrome_P450_monoxygenase"/>
</dbReference>
<dbReference type="FunFam" id="1.10.630.10:FF:000051">
    <property type="entry name" value="Cytochrome P450 monooxygenase (Fum15)"/>
    <property type="match status" value="1"/>
</dbReference>
<dbReference type="Pfam" id="PF00067">
    <property type="entry name" value="p450"/>
    <property type="match status" value="1"/>
</dbReference>
<proteinExistence type="predicted"/>
<dbReference type="InterPro" id="IPR002401">
    <property type="entry name" value="Cyt_P450_E_grp-I"/>
</dbReference>
<evidence type="ECO:0000256" key="1">
    <source>
        <dbReference type="PIRSR" id="PIRSR602401-1"/>
    </source>
</evidence>
<dbReference type="PANTHER" id="PTHR24305:SF227">
    <property type="entry name" value="P450, PUTATIVE (EUROFUNG)-RELATED"/>
    <property type="match status" value="1"/>
</dbReference>
<keyword evidence="3" id="KW-1185">Reference proteome</keyword>
<dbReference type="PRINTS" id="PR00463">
    <property type="entry name" value="EP450I"/>
</dbReference>
<dbReference type="EMBL" id="LASV01000206">
    <property type="protein sequence ID" value="KKA21089.1"/>
    <property type="molecule type" value="Genomic_DNA"/>
</dbReference>
<dbReference type="SUPFAM" id="SSF48264">
    <property type="entry name" value="Cytochrome P450"/>
    <property type="match status" value="1"/>
</dbReference>